<evidence type="ECO:0000313" key="2">
    <source>
        <dbReference type="Proteomes" id="UP000727490"/>
    </source>
</evidence>
<dbReference type="Proteomes" id="UP000727490">
    <property type="component" value="Unassembled WGS sequence"/>
</dbReference>
<name>A0A951IVB6_9BACT</name>
<dbReference type="PROSITE" id="PS51257">
    <property type="entry name" value="PROKAR_LIPOPROTEIN"/>
    <property type="match status" value="1"/>
</dbReference>
<protein>
    <submittedName>
        <fullName evidence="1">DUF4374 domain-containing protein</fullName>
    </submittedName>
</protein>
<accession>A0A951IVB6</accession>
<dbReference type="Pfam" id="PF14298">
    <property type="entry name" value="DUF4374"/>
    <property type="match status" value="2"/>
</dbReference>
<organism evidence="1 2">
    <name type="scientific">Arthrospiribacter ruber</name>
    <dbReference type="NCBI Taxonomy" id="2487934"/>
    <lineage>
        <taxon>Bacteria</taxon>
        <taxon>Pseudomonadati</taxon>
        <taxon>Bacteroidota</taxon>
        <taxon>Cytophagia</taxon>
        <taxon>Cytophagales</taxon>
        <taxon>Cyclobacteriaceae</taxon>
        <taxon>Arthrospiribacter</taxon>
    </lineage>
</organism>
<dbReference type="RefSeq" id="WP_219287185.1">
    <property type="nucleotide sequence ID" value="NZ_RPHB01000002.1"/>
</dbReference>
<dbReference type="EMBL" id="RPHB01000002">
    <property type="protein sequence ID" value="MBW3466972.1"/>
    <property type="molecule type" value="Genomic_DNA"/>
</dbReference>
<comment type="caution">
    <text evidence="1">The sequence shown here is derived from an EMBL/GenBank/DDBJ whole genome shotgun (WGS) entry which is preliminary data.</text>
</comment>
<keyword evidence="2" id="KW-1185">Reference proteome</keyword>
<sequence length="413" mass="45382">MKTKIKFSAWAMCAILPVIYSCESNEAPGPENPSNGLDYRYVVTSTPIASDGVADYLLTVDDLTDGTVSTQGNGIEQDGTYRYYVSHQNKFFSLLYGQGNPGAVTTYTLDATGNLQKLSDFQAETVQAFAIVKDDLLMVRIPRNIDTPMASWYRMDTELLQIVDEGQIDLKALKSDDEMGFFTWVTQVGNKVYAPFMSAKGCCGDAFGTNDPDRAWIAIYSYPSMELEKIITDDRISSIGRYFMEGLAVVESGDVYAFSPANTSSNSELNSTKPSAIVRIRAGQEEFDQDFFMDVEELTGGYYLHSWIYIGSGKFVLTLGKPKATWGPGEYFAIADVNAKSIQWVTGVPSADEITSVTTNNYSPKDGKSAYIGITTTEGSHVYHIDAENNTAIKGLEVQGGTITAIRRLEKSN</sequence>
<gene>
    <name evidence="1" type="ORF">EGN73_04005</name>
</gene>
<dbReference type="InterPro" id="IPR025401">
    <property type="entry name" value="DUF4374"/>
</dbReference>
<evidence type="ECO:0000313" key="1">
    <source>
        <dbReference type="EMBL" id="MBW3466972.1"/>
    </source>
</evidence>
<reference evidence="1 2" key="1">
    <citation type="journal article" date="2020" name="Syst. Appl. Microbiol.">
        <title>Arthrospiribacter ruber gen. nov., sp. nov., a novel bacterium isolated from Arthrospira cultures.</title>
        <authorList>
            <person name="Waleron M."/>
            <person name="Misztak A."/>
            <person name="Waleron M.M."/>
            <person name="Furmaniak M."/>
            <person name="Mrozik A."/>
            <person name="Waleron K."/>
        </authorList>
    </citation>
    <scope>NUCLEOTIDE SEQUENCE [LARGE SCALE GENOMIC DNA]</scope>
    <source>
        <strain evidence="1 2">DPMB0001</strain>
    </source>
</reference>
<proteinExistence type="predicted"/>
<dbReference type="AlphaFoldDB" id="A0A951IVB6"/>